<dbReference type="AlphaFoldDB" id="A0A8H6RTJ3"/>
<evidence type="ECO:0008006" key="4">
    <source>
        <dbReference type="Google" id="ProtNLM"/>
    </source>
</evidence>
<sequence>MAIILILLALASSSLAVPTEGLQCREVTFQVSASAQNRNISNVDFINLDALTASLQANDFRRFEVAGEQQIAGWYCEPTLRSLSVDKLQILLGSITTNREVWTAQGGTALYSPELKAYKPEIYSWTRYANERGYATLTLDHLGNGKSSHPDPMNVVQSPYEVALYHALVEQIKSGPLSGSSPLPRTFQHLTFVGLSYGSVIGNLMAQGYPEDFEELILTGSSKSVLPSLPGVAAQGAKPAKDVDPERFEHLPAGYLTSPVEHTRTYSFFGDPNVVDFEPENAHLFFTRKDVVSTGQFVSTYVDIVEAPTYKGRVLVLTGEQDQAFCGPGSSAINPRPSCGSLLGETGSLFPNAEYSWKSIPRSGHALILHKSARETLRVAHDFLAGKTFAY</sequence>
<dbReference type="Proteomes" id="UP000660729">
    <property type="component" value="Unassembled WGS sequence"/>
</dbReference>
<feature type="chain" id="PRO_5034626522" description="AB hydrolase-1 domain-containing protein" evidence="1">
    <location>
        <begin position="17"/>
        <end position="391"/>
    </location>
</feature>
<name>A0A8H6RTJ3_9PEZI</name>
<dbReference type="Gene3D" id="3.40.50.1820">
    <property type="entry name" value="alpha/beta hydrolase"/>
    <property type="match status" value="1"/>
</dbReference>
<keyword evidence="3" id="KW-1185">Reference proteome</keyword>
<protein>
    <recommendedName>
        <fullName evidence="4">AB hydrolase-1 domain-containing protein</fullName>
    </recommendedName>
</protein>
<proteinExistence type="predicted"/>
<dbReference type="InterPro" id="IPR029058">
    <property type="entry name" value="AB_hydrolase_fold"/>
</dbReference>
<dbReference type="OrthoDB" id="190201at2759"/>
<comment type="caution">
    <text evidence="2">The sequence shown here is derived from an EMBL/GenBank/DDBJ whole genome shotgun (WGS) entry which is preliminary data.</text>
</comment>
<evidence type="ECO:0000256" key="1">
    <source>
        <dbReference type="SAM" id="SignalP"/>
    </source>
</evidence>
<evidence type="ECO:0000313" key="3">
    <source>
        <dbReference type="Proteomes" id="UP000660729"/>
    </source>
</evidence>
<keyword evidence="1" id="KW-0732">Signal</keyword>
<dbReference type="EMBL" id="JABCIY010000022">
    <property type="protein sequence ID" value="KAF7196954.1"/>
    <property type="molecule type" value="Genomic_DNA"/>
</dbReference>
<organism evidence="2 3">
    <name type="scientific">Pseudocercospora fuligena</name>
    <dbReference type="NCBI Taxonomy" id="685502"/>
    <lineage>
        <taxon>Eukaryota</taxon>
        <taxon>Fungi</taxon>
        <taxon>Dikarya</taxon>
        <taxon>Ascomycota</taxon>
        <taxon>Pezizomycotina</taxon>
        <taxon>Dothideomycetes</taxon>
        <taxon>Dothideomycetidae</taxon>
        <taxon>Mycosphaerellales</taxon>
        <taxon>Mycosphaerellaceae</taxon>
        <taxon>Pseudocercospora</taxon>
    </lineage>
</organism>
<evidence type="ECO:0000313" key="2">
    <source>
        <dbReference type="EMBL" id="KAF7196954.1"/>
    </source>
</evidence>
<dbReference type="SUPFAM" id="SSF53474">
    <property type="entry name" value="alpha/beta-Hydrolases"/>
    <property type="match status" value="1"/>
</dbReference>
<reference evidence="2" key="1">
    <citation type="submission" date="2020-04" db="EMBL/GenBank/DDBJ databases">
        <title>Draft genome resource of the tomato pathogen Pseudocercospora fuligena.</title>
        <authorList>
            <person name="Zaccaron A."/>
        </authorList>
    </citation>
    <scope>NUCLEOTIDE SEQUENCE</scope>
    <source>
        <strain evidence="2">PF001</strain>
    </source>
</reference>
<accession>A0A8H6RTJ3</accession>
<gene>
    <name evidence="2" type="ORF">HII31_01872</name>
</gene>
<feature type="signal peptide" evidence="1">
    <location>
        <begin position="1"/>
        <end position="16"/>
    </location>
</feature>